<proteinExistence type="predicted"/>
<protein>
    <recommendedName>
        <fullName evidence="1">SpoVT-AbrB domain-containing protein</fullName>
    </recommendedName>
</protein>
<dbReference type="SUPFAM" id="SSF89447">
    <property type="entry name" value="AbrB/MazE/MraZ-like"/>
    <property type="match status" value="1"/>
</dbReference>
<dbReference type="InterPro" id="IPR007159">
    <property type="entry name" value="SpoVT-AbrB_dom"/>
</dbReference>
<gene>
    <name evidence="2" type="ORF">S01H4_50102</name>
</gene>
<evidence type="ECO:0000259" key="1">
    <source>
        <dbReference type="Pfam" id="PF04014"/>
    </source>
</evidence>
<dbReference type="EMBL" id="BART01028411">
    <property type="protein sequence ID" value="GAG90357.1"/>
    <property type="molecule type" value="Genomic_DNA"/>
</dbReference>
<dbReference type="Gene3D" id="2.10.260.10">
    <property type="match status" value="1"/>
</dbReference>
<dbReference type="NCBIfam" id="TIGR01439">
    <property type="entry name" value="lp_hng_hel_AbrB"/>
    <property type="match status" value="1"/>
</dbReference>
<name>X1CAT2_9ZZZZ</name>
<dbReference type="Pfam" id="PF04014">
    <property type="entry name" value="MazE_antitoxin"/>
    <property type="match status" value="1"/>
</dbReference>
<dbReference type="AlphaFoldDB" id="X1CAT2"/>
<feature type="non-terminal residue" evidence="2">
    <location>
        <position position="47"/>
    </location>
</feature>
<sequence>MKTSILSKKGWVVIPNDIRKRYRLGKGDKVNIIDYGGIISIVPASKD</sequence>
<dbReference type="InterPro" id="IPR037914">
    <property type="entry name" value="SpoVT-AbrB_sf"/>
</dbReference>
<evidence type="ECO:0000313" key="2">
    <source>
        <dbReference type="EMBL" id="GAG90357.1"/>
    </source>
</evidence>
<organism evidence="2">
    <name type="scientific">marine sediment metagenome</name>
    <dbReference type="NCBI Taxonomy" id="412755"/>
    <lineage>
        <taxon>unclassified sequences</taxon>
        <taxon>metagenomes</taxon>
        <taxon>ecological metagenomes</taxon>
    </lineage>
</organism>
<reference evidence="2" key="1">
    <citation type="journal article" date="2014" name="Front. Microbiol.">
        <title>High frequency of phylogenetically diverse reductive dehalogenase-homologous genes in deep subseafloor sedimentary metagenomes.</title>
        <authorList>
            <person name="Kawai M."/>
            <person name="Futagami T."/>
            <person name="Toyoda A."/>
            <person name="Takaki Y."/>
            <person name="Nishi S."/>
            <person name="Hori S."/>
            <person name="Arai W."/>
            <person name="Tsubouchi T."/>
            <person name="Morono Y."/>
            <person name="Uchiyama I."/>
            <person name="Ito T."/>
            <person name="Fujiyama A."/>
            <person name="Inagaki F."/>
            <person name="Takami H."/>
        </authorList>
    </citation>
    <scope>NUCLEOTIDE SEQUENCE</scope>
    <source>
        <strain evidence="2">Expedition CK06-06</strain>
    </source>
</reference>
<dbReference type="GO" id="GO:0003677">
    <property type="term" value="F:DNA binding"/>
    <property type="evidence" value="ECO:0007669"/>
    <property type="project" value="InterPro"/>
</dbReference>
<accession>X1CAT2</accession>
<feature type="domain" description="SpoVT-AbrB" evidence="1">
    <location>
        <begin position="7"/>
        <end position="39"/>
    </location>
</feature>
<comment type="caution">
    <text evidence="2">The sequence shown here is derived from an EMBL/GenBank/DDBJ whole genome shotgun (WGS) entry which is preliminary data.</text>
</comment>